<gene>
    <name evidence="1" type="ORF">ESY86_09825</name>
</gene>
<dbReference type="EMBL" id="VORO01000009">
    <property type="protein sequence ID" value="TXD89064.1"/>
    <property type="molecule type" value="Genomic_DNA"/>
</dbReference>
<accession>A0A5C6ZKB8</accession>
<reference evidence="1 2" key="1">
    <citation type="submission" date="2019-08" db="EMBL/GenBank/DDBJ databases">
        <title>Genomes of Subsaximicrobium wynnwilliamsii strains.</title>
        <authorList>
            <person name="Bowman J.P."/>
        </authorList>
    </citation>
    <scope>NUCLEOTIDE SEQUENCE [LARGE SCALE GENOMIC DNA]</scope>
    <source>
        <strain evidence="1 2">2-80-2</strain>
    </source>
</reference>
<dbReference type="RefSeq" id="WP_147086418.1">
    <property type="nucleotide sequence ID" value="NZ_VORM01000032.1"/>
</dbReference>
<dbReference type="AlphaFoldDB" id="A0A5C6ZKB8"/>
<sequence length="420" mass="48294">MKNVLIIYPHWHPANLAGVHRPRLIGNFLPEFGWHPIILTVKEAFFEETPDIDFKKTFRDHFEVHRVNAAPLSKFRVIGDIGIRSFWQLYQGAKKIITEKEIDFIWIPVPSYYPALLGRLLYSKYKIPYGIDYIDPWVRDMKNYPSSGIRQRLALAIAKFLEPIAVKKASLISGVAKAYYQDVLNRNDRDGEKIDVAMPYGFDPKDHEIELDIETPWSGEREIIPYIYAGAFLPNSVSFFHKFFAAIKKFRDRDKWNSKIKLYFIGTGLYPGTTIQEIANGYGLKDVVVEKKERLPFLNILYFLSQAKGVLAIGSPSPHYTASKIFQSVLSKRPVFAFFHEKSTVVGILNEANADQFLMTYSENDSETDLDVRLETILENYFLKDVDWQVNLEALNKYSAKASAQVLVEGFNKVLKNNNA</sequence>
<protein>
    <submittedName>
        <fullName evidence="1">Glycosyltransferase family 4 protein</fullName>
    </submittedName>
</protein>
<evidence type="ECO:0000313" key="2">
    <source>
        <dbReference type="Proteomes" id="UP000321578"/>
    </source>
</evidence>
<dbReference type="SUPFAM" id="SSF53756">
    <property type="entry name" value="UDP-Glycosyltransferase/glycogen phosphorylase"/>
    <property type="match status" value="1"/>
</dbReference>
<dbReference type="OrthoDB" id="846071at2"/>
<dbReference type="Gene3D" id="3.40.50.2000">
    <property type="entry name" value="Glycogen Phosphorylase B"/>
    <property type="match status" value="1"/>
</dbReference>
<keyword evidence="1" id="KW-0808">Transferase</keyword>
<keyword evidence="2" id="KW-1185">Reference proteome</keyword>
<comment type="caution">
    <text evidence="1">The sequence shown here is derived from an EMBL/GenBank/DDBJ whole genome shotgun (WGS) entry which is preliminary data.</text>
</comment>
<organism evidence="1 2">
    <name type="scientific">Subsaximicrobium wynnwilliamsii</name>
    <dbReference type="NCBI Taxonomy" id="291179"/>
    <lineage>
        <taxon>Bacteria</taxon>
        <taxon>Pseudomonadati</taxon>
        <taxon>Bacteroidota</taxon>
        <taxon>Flavobacteriia</taxon>
        <taxon>Flavobacteriales</taxon>
        <taxon>Flavobacteriaceae</taxon>
        <taxon>Subsaximicrobium</taxon>
    </lineage>
</organism>
<proteinExistence type="predicted"/>
<dbReference type="Proteomes" id="UP000321578">
    <property type="component" value="Unassembled WGS sequence"/>
</dbReference>
<dbReference type="GO" id="GO:0016740">
    <property type="term" value="F:transferase activity"/>
    <property type="evidence" value="ECO:0007669"/>
    <property type="project" value="UniProtKB-KW"/>
</dbReference>
<name>A0A5C6ZKB8_9FLAO</name>
<evidence type="ECO:0000313" key="1">
    <source>
        <dbReference type="EMBL" id="TXD89064.1"/>
    </source>
</evidence>